<protein>
    <submittedName>
        <fullName evidence="10">Arylsulfatase J-like isoform X1</fullName>
    </submittedName>
</protein>
<feature type="domain" description="Sulfatase N-terminal" evidence="8">
    <location>
        <begin position="35"/>
        <end position="356"/>
    </location>
</feature>
<dbReference type="AlphaFoldDB" id="A0A6J1WLJ6"/>
<evidence type="ECO:0000256" key="6">
    <source>
        <dbReference type="ARBA" id="ARBA00023180"/>
    </source>
</evidence>
<evidence type="ECO:0000256" key="7">
    <source>
        <dbReference type="SAM" id="Phobius"/>
    </source>
</evidence>
<sequence>MCKQFIFHLIMGFVCTLCVVIVLIVYLNAEKVDRPNIVFIIADDLGWNDVSFHGLDQIPTPNIDLLAYSGVALDRYYTHCICTPSRSALLTGKYAHTIGMQGYPLVNSEDRGIPKTEKIMPQYFKDLGYATHLVGKWHVGISRTEFLPTLRGFDSHFGHRGGYIDYYEYTLEEDLDSSKVSGMCLYRNLTPAWDVEGYITDVYTETAKAIIESHDETKPLYLMVAHNAPHSGNDGALMQAPPEDVRSMRHVELPGRRIYAAMVKKLDESVGDILEALLLKGILEKTIIIFVTDNGGMTSSSSYGSNFPLRGMKMSPFEGGVRGVGLLWAPGLLPDYLWKGYIHVADWLPTLLSAVGAKLPEGIDGLDLWNHIKLNKTSPRNNIFEIDDYTGYASIISGDFKLVTGNVTIKYSHHKGRDLVGVIGTEHSYEDNIRKSKMYSVLEKIGRPFNITNISLKTNSKINCKGKDNEDNDLCYPHNDKLCLFNIKEDPCEKIDLAEVYPDLVIKLEKDLKMEMTRLIPRYPIPVFRDTRSAPRLFNYTWAPFADSL</sequence>
<keyword evidence="5" id="KW-0106">Calcium</keyword>
<keyword evidence="6" id="KW-0325">Glycoprotein</keyword>
<dbReference type="Gene3D" id="3.40.720.10">
    <property type="entry name" value="Alkaline Phosphatase, subunit A"/>
    <property type="match status" value="1"/>
</dbReference>
<reference evidence="10" key="1">
    <citation type="submission" date="2025-08" db="UniProtKB">
        <authorList>
            <consortium name="RefSeq"/>
        </authorList>
    </citation>
    <scope>IDENTIFICATION</scope>
    <source>
        <tissue evidence="10">Whole larvae</tissue>
    </source>
</reference>
<dbReference type="RefSeq" id="XP_026755677.3">
    <property type="nucleotide sequence ID" value="XM_026899876.3"/>
</dbReference>
<comment type="similarity">
    <text evidence="2">Belongs to the sulfatase family.</text>
</comment>
<evidence type="ECO:0000313" key="9">
    <source>
        <dbReference type="Proteomes" id="UP001652740"/>
    </source>
</evidence>
<proteinExistence type="inferred from homology"/>
<dbReference type="InterPro" id="IPR024607">
    <property type="entry name" value="Sulfatase_CS"/>
</dbReference>
<accession>A0A6J1WLJ6</accession>
<keyword evidence="7" id="KW-0472">Membrane</keyword>
<dbReference type="PROSITE" id="PS00149">
    <property type="entry name" value="SULFATASE_2"/>
    <property type="match status" value="1"/>
</dbReference>
<dbReference type="InterPro" id="IPR000917">
    <property type="entry name" value="Sulfatase_N"/>
</dbReference>
<dbReference type="GeneID" id="113515615"/>
<dbReference type="GO" id="GO:0046872">
    <property type="term" value="F:metal ion binding"/>
    <property type="evidence" value="ECO:0007669"/>
    <property type="project" value="UniProtKB-KW"/>
</dbReference>
<dbReference type="InterPro" id="IPR047115">
    <property type="entry name" value="ARSB"/>
</dbReference>
<evidence type="ECO:0000256" key="2">
    <source>
        <dbReference type="ARBA" id="ARBA00008779"/>
    </source>
</evidence>
<dbReference type="CDD" id="cd16029">
    <property type="entry name" value="4-S"/>
    <property type="match status" value="1"/>
</dbReference>
<evidence type="ECO:0000313" key="10">
    <source>
        <dbReference type="RefSeq" id="XP_026755677.3"/>
    </source>
</evidence>
<dbReference type="PANTHER" id="PTHR10342">
    <property type="entry name" value="ARYLSULFATASE"/>
    <property type="match status" value="1"/>
</dbReference>
<dbReference type="InParanoid" id="A0A6J1WLJ6"/>
<dbReference type="Pfam" id="PF00884">
    <property type="entry name" value="Sulfatase"/>
    <property type="match status" value="1"/>
</dbReference>
<keyword evidence="4" id="KW-0378">Hydrolase</keyword>
<dbReference type="Gene3D" id="3.30.1120.10">
    <property type="match status" value="1"/>
</dbReference>
<evidence type="ECO:0000256" key="1">
    <source>
        <dbReference type="ARBA" id="ARBA00001913"/>
    </source>
</evidence>
<dbReference type="InterPro" id="IPR017850">
    <property type="entry name" value="Alkaline_phosphatase_core_sf"/>
</dbReference>
<evidence type="ECO:0000256" key="5">
    <source>
        <dbReference type="ARBA" id="ARBA00022837"/>
    </source>
</evidence>
<evidence type="ECO:0000256" key="3">
    <source>
        <dbReference type="ARBA" id="ARBA00022723"/>
    </source>
</evidence>
<dbReference type="KEGG" id="gmw:113515615"/>
<name>A0A6J1WLJ6_GALME</name>
<dbReference type="SUPFAM" id="SSF53649">
    <property type="entry name" value="Alkaline phosphatase-like"/>
    <property type="match status" value="1"/>
</dbReference>
<organism evidence="9 10">
    <name type="scientific">Galleria mellonella</name>
    <name type="common">Greater wax moth</name>
    <dbReference type="NCBI Taxonomy" id="7137"/>
    <lineage>
        <taxon>Eukaryota</taxon>
        <taxon>Metazoa</taxon>
        <taxon>Ecdysozoa</taxon>
        <taxon>Arthropoda</taxon>
        <taxon>Hexapoda</taxon>
        <taxon>Insecta</taxon>
        <taxon>Pterygota</taxon>
        <taxon>Neoptera</taxon>
        <taxon>Endopterygota</taxon>
        <taxon>Lepidoptera</taxon>
        <taxon>Glossata</taxon>
        <taxon>Ditrysia</taxon>
        <taxon>Pyraloidea</taxon>
        <taxon>Pyralidae</taxon>
        <taxon>Galleriinae</taxon>
        <taxon>Galleria</taxon>
    </lineage>
</organism>
<keyword evidence="3" id="KW-0479">Metal-binding</keyword>
<dbReference type="PANTHER" id="PTHR10342:SF264">
    <property type="entry name" value="MIP05773P-RELATED"/>
    <property type="match status" value="1"/>
</dbReference>
<feature type="transmembrane region" description="Helical" evidence="7">
    <location>
        <begin position="6"/>
        <end position="27"/>
    </location>
</feature>
<evidence type="ECO:0000256" key="4">
    <source>
        <dbReference type="ARBA" id="ARBA00022801"/>
    </source>
</evidence>
<keyword evidence="7" id="KW-0812">Transmembrane</keyword>
<dbReference type="GO" id="GO:0008484">
    <property type="term" value="F:sulfuric ester hydrolase activity"/>
    <property type="evidence" value="ECO:0007669"/>
    <property type="project" value="InterPro"/>
</dbReference>
<gene>
    <name evidence="10" type="primary">LOC113515615</name>
</gene>
<dbReference type="Proteomes" id="UP001652740">
    <property type="component" value="Unplaced"/>
</dbReference>
<comment type="cofactor">
    <cofactor evidence="1">
        <name>Ca(2+)</name>
        <dbReference type="ChEBI" id="CHEBI:29108"/>
    </cofactor>
</comment>
<evidence type="ECO:0000259" key="8">
    <source>
        <dbReference type="Pfam" id="PF00884"/>
    </source>
</evidence>
<keyword evidence="7" id="KW-1133">Transmembrane helix</keyword>
<keyword evidence="9" id="KW-1185">Reference proteome</keyword>